<evidence type="ECO:0000256" key="1">
    <source>
        <dbReference type="ARBA" id="ARBA00001947"/>
    </source>
</evidence>
<keyword evidence="2" id="KW-0479">Metal-binding</keyword>
<dbReference type="PANTHER" id="PTHR46233">
    <property type="entry name" value="HYDROXYACYLGLUTATHIONE HYDROLASE GLOC"/>
    <property type="match status" value="1"/>
</dbReference>
<evidence type="ECO:0000256" key="2">
    <source>
        <dbReference type="ARBA" id="ARBA00022723"/>
    </source>
</evidence>
<evidence type="ECO:0000256" key="4">
    <source>
        <dbReference type="ARBA" id="ARBA00022833"/>
    </source>
</evidence>
<reference evidence="6 7" key="1">
    <citation type="submission" date="2016-10" db="EMBL/GenBank/DDBJ databases">
        <authorList>
            <person name="de Groot N.N."/>
        </authorList>
    </citation>
    <scope>NUCLEOTIDE SEQUENCE [LARGE SCALE GENOMIC DNA]</scope>
    <source>
        <strain evidence="6 7">KHGC13</strain>
    </source>
</reference>
<protein>
    <submittedName>
        <fullName evidence="6">Glyoxylase, beta-lactamase superfamily II</fullName>
    </submittedName>
</protein>
<organism evidence="6 7">
    <name type="scientific">Eubacterium pyruvativorans</name>
    <dbReference type="NCBI Taxonomy" id="155865"/>
    <lineage>
        <taxon>Bacteria</taxon>
        <taxon>Bacillati</taxon>
        <taxon>Bacillota</taxon>
        <taxon>Clostridia</taxon>
        <taxon>Eubacteriales</taxon>
        <taxon>Eubacteriaceae</taxon>
        <taxon>Eubacterium</taxon>
    </lineage>
</organism>
<dbReference type="GO" id="GO:0046872">
    <property type="term" value="F:metal ion binding"/>
    <property type="evidence" value="ECO:0007669"/>
    <property type="project" value="UniProtKB-KW"/>
</dbReference>
<dbReference type="AlphaFoldDB" id="A0A1I7GY37"/>
<evidence type="ECO:0000313" key="7">
    <source>
        <dbReference type="Proteomes" id="UP000198817"/>
    </source>
</evidence>
<keyword evidence="3" id="KW-0378">Hydrolase</keyword>
<dbReference type="SUPFAM" id="SSF56281">
    <property type="entry name" value="Metallo-hydrolase/oxidoreductase"/>
    <property type="match status" value="1"/>
</dbReference>
<dbReference type="GO" id="GO:0016787">
    <property type="term" value="F:hydrolase activity"/>
    <property type="evidence" value="ECO:0007669"/>
    <property type="project" value="UniProtKB-KW"/>
</dbReference>
<comment type="cofactor">
    <cofactor evidence="1">
        <name>Zn(2+)</name>
        <dbReference type="ChEBI" id="CHEBI:29105"/>
    </cofactor>
</comment>
<evidence type="ECO:0000313" key="6">
    <source>
        <dbReference type="EMBL" id="SFU53347.1"/>
    </source>
</evidence>
<keyword evidence="4" id="KW-0862">Zinc</keyword>
<proteinExistence type="predicted"/>
<evidence type="ECO:0000259" key="5">
    <source>
        <dbReference type="SMART" id="SM00849"/>
    </source>
</evidence>
<dbReference type="Pfam" id="PF00753">
    <property type="entry name" value="Lactamase_B"/>
    <property type="match status" value="1"/>
</dbReference>
<evidence type="ECO:0000256" key="3">
    <source>
        <dbReference type="ARBA" id="ARBA00022801"/>
    </source>
</evidence>
<accession>A0A1I7GY37</accession>
<keyword evidence="7" id="KW-1185">Reference proteome</keyword>
<feature type="domain" description="Metallo-beta-lactamase" evidence="5">
    <location>
        <begin position="18"/>
        <end position="207"/>
    </location>
</feature>
<dbReference type="STRING" id="155865.SAMN05216515_11139"/>
<name>A0A1I7GY37_9FIRM</name>
<dbReference type="SMART" id="SM00849">
    <property type="entry name" value="Lactamase_B"/>
    <property type="match status" value="1"/>
</dbReference>
<dbReference type="Proteomes" id="UP000198817">
    <property type="component" value="Unassembled WGS sequence"/>
</dbReference>
<dbReference type="InterPro" id="IPR001279">
    <property type="entry name" value="Metallo-B-lactamas"/>
</dbReference>
<dbReference type="EMBL" id="FPBT01000010">
    <property type="protein sequence ID" value="SFU53347.1"/>
    <property type="molecule type" value="Genomic_DNA"/>
</dbReference>
<dbReference type="PANTHER" id="PTHR46233:SF3">
    <property type="entry name" value="HYDROXYACYLGLUTATHIONE HYDROLASE GLOC"/>
    <property type="match status" value="1"/>
</dbReference>
<dbReference type="InterPro" id="IPR051453">
    <property type="entry name" value="MBL_Glyoxalase_II"/>
</dbReference>
<gene>
    <name evidence="6" type="ORF">SAMN05216508_11013</name>
</gene>
<dbReference type="OrthoDB" id="9802248at2"/>
<sequence length="303" mass="34367">METIKMEIITGRTGSFRIGNCLIITYTLPSGNLILLDSGAKSYDPLPAYLDERGIRVTGVIHTHLHEDHIANDRLLQQRYGADLYASVSEIRSSADPERVLQELGLAGWMGENYREMTAPLVFTSFPDRENTLTIEDCPFRLVPLPGHSTGHTGIITPDGVFCVGDALLSDFSLENARAPFELDMSKAMDSIRRIRREDCPYFAVSHRQVVKQSEIRRLADQNIRRLRELCAETASLVEDGMTEEELVDIAAAAREIHRDYRNVFFDIYIAIREELEYEIRLGRIRAEGEGPGRRLFRVQPRG</sequence>
<dbReference type="Gene3D" id="3.60.15.10">
    <property type="entry name" value="Ribonuclease Z/Hydroxyacylglutathione hydrolase-like"/>
    <property type="match status" value="1"/>
</dbReference>
<dbReference type="RefSeq" id="WP_090471071.1">
    <property type="nucleotide sequence ID" value="NZ_FOWF01000011.1"/>
</dbReference>
<dbReference type="InterPro" id="IPR036866">
    <property type="entry name" value="RibonucZ/Hydroxyglut_hydro"/>
</dbReference>